<evidence type="ECO:0000313" key="8">
    <source>
        <dbReference type="Proteomes" id="UP000006835"/>
    </source>
</evidence>
<dbReference type="Pfam" id="PF00754">
    <property type="entry name" value="F5_F8_type_C"/>
    <property type="match status" value="2"/>
</dbReference>
<dbReference type="InterPro" id="IPR036116">
    <property type="entry name" value="FN3_sf"/>
</dbReference>
<evidence type="ECO:0000259" key="5">
    <source>
        <dbReference type="PROSITE" id="PS51272"/>
    </source>
</evidence>
<dbReference type="InterPro" id="IPR008979">
    <property type="entry name" value="Galactose-bd-like_sf"/>
</dbReference>
<dbReference type="RefSeq" id="WP_013429184.1">
    <property type="nucleotide sequence ID" value="NC_014720.1"/>
</dbReference>
<dbReference type="Gene3D" id="2.80.10.50">
    <property type="match status" value="2"/>
</dbReference>
<keyword evidence="1" id="KW-0677">Repeat</keyword>
<feature type="domain" description="Fibronectin type-III" evidence="4">
    <location>
        <begin position="1289"/>
        <end position="1384"/>
    </location>
</feature>
<feature type="compositionally biased region" description="Low complexity" evidence="2">
    <location>
        <begin position="441"/>
        <end position="452"/>
    </location>
</feature>
<feature type="domain" description="Fibronectin type-III" evidence="4">
    <location>
        <begin position="960"/>
        <end position="1049"/>
    </location>
</feature>
<organism evidence="7 8">
    <name type="scientific">Caldicellulosiruptor kronotskyensis (strain DSM 18902 / VKM B-2412 / 2002)</name>
    <dbReference type="NCBI Taxonomy" id="632348"/>
    <lineage>
        <taxon>Bacteria</taxon>
        <taxon>Bacillati</taxon>
        <taxon>Bacillota</taxon>
        <taxon>Bacillota incertae sedis</taxon>
        <taxon>Caldicellulosiruptorales</taxon>
        <taxon>Caldicellulosiruptoraceae</taxon>
        <taxon>Caldicellulosiruptor</taxon>
    </lineage>
</organism>
<keyword evidence="8" id="KW-1185">Reference proteome</keyword>
<dbReference type="InterPro" id="IPR059177">
    <property type="entry name" value="GH29D-like_dom"/>
</dbReference>
<dbReference type="Pfam" id="PF00041">
    <property type="entry name" value="fn3"/>
    <property type="match status" value="4"/>
</dbReference>
<sequence length="2435" mass="263989">MKRGGAKFLSVLLVVLVLLQWTIPLRGIAHGQNDLSGHWAENELKKWAEKGILKGYPDGTIRPNATITRAEFVALIDRICNYVEKSPNVFKDVEPQKWYADVISKAIAAEIIKGDDRGRFRPNDPISRQEAGVIFAKVFNLESANKNVLNKFSDSAEIAEWSKDALSAMVEKGYLIGRKNNRIAPNDYLTRAECVKIIGRIVGELINKAGTYTEKIKGNAVVNTKDVTLNNMSIEGDLYLTEGIGDGDVVLNNVNVKGRAIIKGGGENTITIKDSVIQGSLLIKKANGRIRVVINGSTQIGGTVQLLSGSTLEEDNVTTKGFDKVVVLESVIPGQEVTLKGDFSEVEVKASNVKINIQNGTIALLKINEATKGVSVQLSKDAVINTLNAHKDVSVEGNGTIRSSNIEIKGVSSKTSKETSSQTGRISTGGNETGTLTAGETTSSQGTSTQTGGTTGGSVASFPSTGGTSSSGNVRTAPTTPTNLTVTVSAYNIVDLSWGVVEGATGYNLYRAESVNGQYVKINTSVITTPCYKDTTVAPNKTYYYKVSAINANGESALSNAVNVTTATVPSVGEWKLVWNDEFNGTPGSGLDTSKWVYETGGSGFGNNELQYCTDRTENVYIEQDPNNPSNRFLVIKAIKENYGGKEYTSGRIKTEGKFDFTYGKVEIRAKLPYGGKGIGASFWMLGSNYNTAGWPNCGEIDVMEWNGNTPTKIYGTIHGPGYSGGDGIGTWHEYPGGFSNEFHTYAIEWEPNVIRWYFDGQLYQERRVEDLFGKTWVFVHDFFMILGLGVGGTWVGNPDGTTVFPQKYVIDYVRVYQREGNVYPNPPSRKLVQIKNVENGQFVCADKFNGDYLYANRSSAALWETFEQKDLGNGNIALIALSNYKYVSADNANNQLVASKETIGATETFKVVVNGDGTKSLLCLSNNKYVSVGSSYILEATASTVGNSEKFIIYSTPTTPRGLTATSVRNYSVTLSWTAVEGAAGYNIYRSAKSGGPYSKVNTVAVTSTTYTDATLSPGNTYYYRITAVNALGESEMSEEIFVTTPTELTAPSAPTGLYMVSSTENSITISWTQVAGATGYNVYRAAERNGTYTKVNESPIENVSYTDTGLSTGAAYFYKVTAVNAAGESDMSDVLFATTSGYGVSGGRSYSYIIAVSNSKFVRVDPSNAWNPLTASASDASTDAELFEIVFKADGNVGFASKALNNNLVCADSWSTPDYKLLPRSSYSADPGGWETFTLVPQGDGTIAIKANNGGRFVTVEPTTGILKATSATVGVNEKFIIVTPYAPGQPSVTIDEVLDNSVTFHWSVPSSSVVAGYNVYRATTSGGPYIKLNKALLTTTSYTDTSMTANTTYYYIVAAVNARGETKSPEVMVKTLSGPIPAIPTGLDITSCTQNSITLNWNAAAGAQSYNIYRSTSRFGTYVKINTEPITSTTYTDTNLTTTSYYYKVTAVNENGETKMSEPISLEKKLFGPNVYIFDPNDAPADVQAVCTSIFKQQEAAQFGNGRYALLFKPGTYSTDVKVGFYTEVLGLGRLPTDTTIHSLTVDAAWMPNNNATCNFWRGAANLTVATDTKWAVSQAVSLRRVKINGKLTLHDAGGWASGGFLADSYITGVVESGSQQQWFSRNTYWQAWDGQVWNMVFVGVNNPPPGTWPETKYTTVERTPVMREKPFIYIDENGHYNIFVPAVRSDTVGISWNNDMGPGTSIPIEEFYIAHPDKDTADTINAALAQGKHLLLTPGIYNLDKPIEVNNPNTVVLGIGLATLRAVNGCILLKVADVDGVIIAGILFDAGEKTSPVLLMVGQENSSANHSNKPITLSDLYFRVGGAGVGRADVCVVVNSSNVIGDHFWVWRADHGDGVAWDLNTTKNGMIVNGNDVTMYALFVEHFHEYHVVWNGSGGRTYFYQCELPYDVPKQESWMSHNGTVKGYASYKVADTVTSHEAWGLGIYSYFRDAQVECNSAIEVPNNSGVKIHNACTVKLAGYGGIKHVVNNTGEPVNVAGQRSIVTEYCNNVDQPEISPSTGVYSSEQMVTITCSTADATIRYTLDGTEPTETNGITYSGPFTVSFGTIVIKARAFKEGMNPSYVTTATITVTDSLSFGKPATASSTRSGSGNTPDKAFDGDLKTRWESEQRDPQWIMVDLGQSYSITGVKIVWETAAAKEYKIQVSSDNINWTDVYTVTDGQPGHTLDISFPSVVGRYVRMYGISRATSWGYSIYEFEVYGNKVATPVITPASGTYVGSQIVTITCDTEGATIRYTIDGSNPTPSYGIIYEGPFTITTTTTIKAIAYKEGMYTSNMRTETIIITNNLALKKQATASTGNASLAFDGNMNTRWESEWNDPQWIAVDLGAVYNITGIKLVWETAAGKDYKIQVSLDGQTWTDVFERLGWTGGTDEITLDTPAQGRYVRMYGTARTTGYGYSLWEFEVYGSK</sequence>
<feature type="domain" description="Fibronectin type-III" evidence="4">
    <location>
        <begin position="1386"/>
        <end position="1474"/>
    </location>
</feature>
<proteinExistence type="predicted"/>
<dbReference type="SMART" id="SM00231">
    <property type="entry name" value="FA58C"/>
    <property type="match status" value="2"/>
</dbReference>
<feature type="domain" description="SLH" evidence="5">
    <location>
        <begin position="150"/>
        <end position="212"/>
    </location>
</feature>
<protein>
    <submittedName>
        <fullName evidence="7">Glycoside hydrolase family 16</fullName>
    </submittedName>
</protein>
<reference evidence="7 8" key="2">
    <citation type="journal article" date="2011" name="J. Bacteriol.">
        <title>Complete genome sequences for the anaerobic, extremely thermophilic plant biomass-degrading bacteria Caldicellulosiruptor hydrothermalis, Caldicellulosiruptor kristjanssonii, Caldicellulosiruptor kronotskyensis, Caldicellulosiruptor owensenis, and Caldicellulosiruptor lactoaceticus.</title>
        <authorList>
            <person name="Blumer-Schuette S.E."/>
            <person name="Ozdemir I."/>
            <person name="Mistry D."/>
            <person name="Lucas S."/>
            <person name="Lapidus A."/>
            <person name="Cheng J.F."/>
            <person name="Goodwin L.A."/>
            <person name="Pitluck S."/>
            <person name="Land M.L."/>
            <person name="Hauser L.J."/>
            <person name="Woyke T."/>
            <person name="Mikhailova N."/>
            <person name="Pati A."/>
            <person name="Kyrpides N.C."/>
            <person name="Ivanova N."/>
            <person name="Detter J.C."/>
            <person name="Walston-Davenport K."/>
            <person name="Han S."/>
            <person name="Adams M.W."/>
            <person name="Kelly R.M."/>
        </authorList>
    </citation>
    <scope>NUCLEOTIDE SEQUENCE [LARGE SCALE GENOMIC DNA]</scope>
    <source>
        <strain evidence="8">DSM 18902 / VKM B-2412 / 2002</strain>
    </source>
</reference>
<dbReference type="Gene3D" id="2.60.40.10">
    <property type="entry name" value="Immunoglobulins"/>
    <property type="match status" value="5"/>
</dbReference>
<dbReference type="InterPro" id="IPR013320">
    <property type="entry name" value="ConA-like_dom_sf"/>
</dbReference>
<dbReference type="CDD" id="cd00257">
    <property type="entry name" value="beta-trefoil_FSCN-like"/>
    <property type="match status" value="2"/>
</dbReference>
<gene>
    <name evidence="7" type="ordered locus">Calkro_0111</name>
</gene>
<evidence type="ECO:0000259" key="3">
    <source>
        <dbReference type="PROSITE" id="PS50022"/>
    </source>
</evidence>
<dbReference type="InterPro" id="IPR000421">
    <property type="entry name" value="FA58C"/>
</dbReference>
<dbReference type="InterPro" id="IPR001119">
    <property type="entry name" value="SLH_dom"/>
</dbReference>
<dbReference type="PROSITE" id="PS51762">
    <property type="entry name" value="GH16_2"/>
    <property type="match status" value="1"/>
</dbReference>
<evidence type="ECO:0000259" key="4">
    <source>
        <dbReference type="PROSITE" id="PS50853"/>
    </source>
</evidence>
<dbReference type="PANTHER" id="PTHR13817:SF151">
    <property type="entry name" value="TITIN"/>
    <property type="match status" value="1"/>
</dbReference>
<dbReference type="PANTHER" id="PTHR13817">
    <property type="entry name" value="TITIN"/>
    <property type="match status" value="1"/>
</dbReference>
<feature type="region of interest" description="Disordered" evidence="2">
    <location>
        <begin position="406"/>
        <end position="481"/>
    </location>
</feature>
<dbReference type="PROSITE" id="PS50022">
    <property type="entry name" value="FA58C_3"/>
    <property type="match status" value="2"/>
</dbReference>
<dbReference type="CAZy" id="CBM54">
    <property type="family name" value="Carbohydrate-Binding Module Family 54"/>
</dbReference>
<feature type="domain" description="F5/8 type C" evidence="3">
    <location>
        <begin position="2090"/>
        <end position="2228"/>
    </location>
</feature>
<feature type="domain" description="Fibronectin type-III" evidence="4">
    <location>
        <begin position="480"/>
        <end position="571"/>
    </location>
</feature>
<feature type="compositionally biased region" description="Low complexity" evidence="2">
    <location>
        <begin position="464"/>
        <end position="481"/>
    </location>
</feature>
<dbReference type="HOGENOM" id="CLU_229004_0_0_9"/>
<feature type="compositionally biased region" description="Low complexity" evidence="2">
    <location>
        <begin position="412"/>
        <end position="421"/>
    </location>
</feature>
<dbReference type="EMBL" id="CP002330">
    <property type="protein sequence ID" value="ADQ45027.1"/>
    <property type="molecule type" value="Genomic_DNA"/>
</dbReference>
<feature type="domain" description="Fibronectin type-III" evidence="4">
    <location>
        <begin position="1052"/>
        <end position="1144"/>
    </location>
</feature>
<feature type="domain" description="SLH" evidence="5">
    <location>
        <begin position="91"/>
        <end position="149"/>
    </location>
</feature>
<dbReference type="Gene3D" id="2.60.120.260">
    <property type="entry name" value="Galactose-binding domain-like"/>
    <property type="match status" value="2"/>
</dbReference>
<reference key="1">
    <citation type="submission" date="2010-11" db="EMBL/GenBank/DDBJ databases">
        <title>Complete sequence of Caldicellulosiruptor kronotskyensis 2002.</title>
        <authorList>
            <consortium name="US DOE Joint Genome Institute"/>
            <person name="Lucas S."/>
            <person name="Copeland A."/>
            <person name="Lapidus A."/>
            <person name="Cheng J.-F."/>
            <person name="Bruce D."/>
            <person name="Goodwin L."/>
            <person name="Pitluck S."/>
            <person name="Davenport K."/>
            <person name="Detter J.C."/>
            <person name="Han C."/>
            <person name="Tapia R."/>
            <person name="Land M."/>
            <person name="Hauser L."/>
            <person name="Jeffries C."/>
            <person name="Kyrpides N."/>
            <person name="Ivanova N."/>
            <person name="Mikhailova N."/>
            <person name="Blumer-Schuette S.E."/>
            <person name="Kelly R.M."/>
            <person name="Woyke T."/>
        </authorList>
    </citation>
    <scope>NUCLEOTIDE SEQUENCE</scope>
    <source>
        <strain>2002</strain>
    </source>
</reference>
<feature type="domain" description="GH16" evidence="6">
    <location>
        <begin position="562"/>
        <end position="822"/>
    </location>
</feature>
<feature type="domain" description="SLH" evidence="5">
    <location>
        <begin position="27"/>
        <end position="90"/>
    </location>
</feature>
<dbReference type="CDD" id="cd00063">
    <property type="entry name" value="FN3"/>
    <property type="match status" value="5"/>
</dbReference>
<dbReference type="InterPro" id="IPR008999">
    <property type="entry name" value="Actin-crosslinking"/>
</dbReference>
<dbReference type="InterPro" id="IPR050964">
    <property type="entry name" value="Striated_Muscle_Regulatory"/>
</dbReference>
<evidence type="ECO:0000256" key="1">
    <source>
        <dbReference type="ARBA" id="ARBA00022737"/>
    </source>
</evidence>
<dbReference type="PROSITE" id="PS50853">
    <property type="entry name" value="FN3"/>
    <property type="match status" value="5"/>
</dbReference>
<dbReference type="CAZy" id="GH16">
    <property type="family name" value="Glycoside Hydrolase Family 16"/>
</dbReference>
<dbReference type="CDD" id="cd08023">
    <property type="entry name" value="GH16_laminarinase_like"/>
    <property type="match status" value="1"/>
</dbReference>
<dbReference type="InterPro" id="IPR013783">
    <property type="entry name" value="Ig-like_fold"/>
</dbReference>
<dbReference type="SMART" id="SM00060">
    <property type="entry name" value="FN3"/>
    <property type="match status" value="5"/>
</dbReference>
<dbReference type="InterPro" id="IPR000757">
    <property type="entry name" value="Beta-glucanase-like"/>
</dbReference>
<evidence type="ECO:0000256" key="2">
    <source>
        <dbReference type="SAM" id="MobiDB-lite"/>
    </source>
</evidence>
<dbReference type="KEGG" id="ckn:Calkro_0111"/>
<dbReference type="CAZy" id="GH55">
    <property type="family name" value="Glycoside Hydrolase Family 55"/>
</dbReference>
<dbReference type="CDD" id="cd23669">
    <property type="entry name" value="GH55_SacteLam55A-like"/>
    <property type="match status" value="1"/>
</dbReference>
<dbReference type="SMR" id="E4SCH2"/>
<accession>E4SCH2</accession>
<feature type="compositionally biased region" description="Polar residues" evidence="2">
    <location>
        <begin position="422"/>
        <end position="440"/>
    </location>
</feature>
<dbReference type="GO" id="GO:0005975">
    <property type="term" value="P:carbohydrate metabolic process"/>
    <property type="evidence" value="ECO:0007669"/>
    <property type="project" value="InterPro"/>
</dbReference>
<dbReference type="InterPro" id="IPR059186">
    <property type="entry name" value="SACTE_4363"/>
</dbReference>
<dbReference type="Gene3D" id="2.60.120.200">
    <property type="match status" value="1"/>
</dbReference>
<name>E4SCH2_CALK2</name>
<dbReference type="Proteomes" id="UP000006835">
    <property type="component" value="Chromosome"/>
</dbReference>
<evidence type="ECO:0000259" key="6">
    <source>
        <dbReference type="PROSITE" id="PS51762"/>
    </source>
</evidence>
<dbReference type="Pfam" id="PF00395">
    <property type="entry name" value="SLH"/>
    <property type="match status" value="3"/>
</dbReference>
<dbReference type="SUPFAM" id="SSF50405">
    <property type="entry name" value="Actin-crosslinking proteins"/>
    <property type="match status" value="2"/>
</dbReference>
<dbReference type="PROSITE" id="PS51272">
    <property type="entry name" value="SLH"/>
    <property type="match status" value="3"/>
</dbReference>
<dbReference type="SUPFAM" id="SSF49265">
    <property type="entry name" value="Fibronectin type III"/>
    <property type="match status" value="3"/>
</dbReference>
<dbReference type="SUPFAM" id="SSF49785">
    <property type="entry name" value="Galactose-binding domain-like"/>
    <property type="match status" value="2"/>
</dbReference>
<feature type="compositionally biased region" description="Polar residues" evidence="2">
    <location>
        <begin position="2108"/>
        <end position="2119"/>
    </location>
</feature>
<dbReference type="GO" id="GO:0004553">
    <property type="term" value="F:hydrolase activity, hydrolyzing O-glycosyl compounds"/>
    <property type="evidence" value="ECO:0007669"/>
    <property type="project" value="InterPro"/>
</dbReference>
<feature type="region of interest" description="Disordered" evidence="2">
    <location>
        <begin position="2106"/>
        <end position="2126"/>
    </location>
</feature>
<evidence type="ECO:0000313" key="7">
    <source>
        <dbReference type="EMBL" id="ADQ45027.1"/>
    </source>
</evidence>
<dbReference type="Pfam" id="PF13290">
    <property type="entry name" value="CHB_HEX_C_1"/>
    <property type="match status" value="2"/>
</dbReference>
<keyword evidence="7" id="KW-0378">Hydrolase</keyword>
<dbReference type="CAZy" id="CBM32">
    <property type="family name" value="Carbohydrate-Binding Module Family 32"/>
</dbReference>
<dbReference type="PATRIC" id="fig|632348.3.peg.115"/>
<dbReference type="InterPro" id="IPR003961">
    <property type="entry name" value="FN3_dom"/>
</dbReference>
<dbReference type="SUPFAM" id="SSF49899">
    <property type="entry name" value="Concanavalin A-like lectins/glucanases"/>
    <property type="match status" value="1"/>
</dbReference>
<dbReference type="Pfam" id="PF00722">
    <property type="entry name" value="Glyco_hydro_16"/>
    <property type="match status" value="1"/>
</dbReference>
<feature type="domain" description="F5/8 type C" evidence="3">
    <location>
        <begin position="2290"/>
        <end position="2434"/>
    </location>
</feature>